<protein>
    <submittedName>
        <fullName evidence="1">Uncharacterized protein</fullName>
    </submittedName>
</protein>
<comment type="caution">
    <text evidence="1">The sequence shown here is derived from an EMBL/GenBank/DDBJ whole genome shotgun (WGS) entry which is preliminary data.</text>
</comment>
<keyword evidence="2" id="KW-1185">Reference proteome</keyword>
<dbReference type="AlphaFoldDB" id="A0A6G1CT41"/>
<proteinExistence type="predicted"/>
<name>A0A6G1CT41_9ORYZ</name>
<evidence type="ECO:0000313" key="1">
    <source>
        <dbReference type="EMBL" id="KAF0902753.1"/>
    </source>
</evidence>
<organism evidence="1 2">
    <name type="scientific">Oryza meyeriana var. granulata</name>
    <dbReference type="NCBI Taxonomy" id="110450"/>
    <lineage>
        <taxon>Eukaryota</taxon>
        <taxon>Viridiplantae</taxon>
        <taxon>Streptophyta</taxon>
        <taxon>Embryophyta</taxon>
        <taxon>Tracheophyta</taxon>
        <taxon>Spermatophyta</taxon>
        <taxon>Magnoliopsida</taxon>
        <taxon>Liliopsida</taxon>
        <taxon>Poales</taxon>
        <taxon>Poaceae</taxon>
        <taxon>BOP clade</taxon>
        <taxon>Oryzoideae</taxon>
        <taxon>Oryzeae</taxon>
        <taxon>Oryzinae</taxon>
        <taxon>Oryza</taxon>
        <taxon>Oryza meyeriana</taxon>
    </lineage>
</organism>
<gene>
    <name evidence="1" type="ORF">E2562_019086</name>
</gene>
<dbReference type="Proteomes" id="UP000479710">
    <property type="component" value="Unassembled WGS sequence"/>
</dbReference>
<dbReference type="EMBL" id="SPHZ02000008">
    <property type="protein sequence ID" value="KAF0902753.1"/>
    <property type="molecule type" value="Genomic_DNA"/>
</dbReference>
<evidence type="ECO:0000313" key="2">
    <source>
        <dbReference type="Proteomes" id="UP000479710"/>
    </source>
</evidence>
<accession>A0A6G1CT41</accession>
<reference evidence="1 2" key="1">
    <citation type="submission" date="2019-11" db="EMBL/GenBank/DDBJ databases">
        <title>Whole genome sequence of Oryza granulata.</title>
        <authorList>
            <person name="Li W."/>
        </authorList>
    </citation>
    <scope>NUCLEOTIDE SEQUENCE [LARGE SCALE GENOMIC DNA]</scope>
    <source>
        <strain evidence="2">cv. Menghai</strain>
        <tissue evidence="1">Leaf</tissue>
    </source>
</reference>
<sequence>MVSPIHEKAVEINAEEIVASEASDALHSSSHSSFGYPPLLSAFSLCLNAIENIVTFLGA</sequence>